<evidence type="ECO:0000256" key="7">
    <source>
        <dbReference type="ARBA" id="ARBA00023278"/>
    </source>
</evidence>
<feature type="region of interest" description="Disordered" evidence="8">
    <location>
        <begin position="42"/>
        <end position="104"/>
    </location>
</feature>
<evidence type="ECO:0000256" key="6">
    <source>
        <dbReference type="ARBA" id="ARBA00022729"/>
    </source>
</evidence>
<dbReference type="GO" id="GO:1902025">
    <property type="term" value="P:nitrate import"/>
    <property type="evidence" value="ECO:0007669"/>
    <property type="project" value="TreeGrafter"/>
</dbReference>
<dbReference type="GO" id="GO:0048046">
    <property type="term" value="C:apoplast"/>
    <property type="evidence" value="ECO:0007669"/>
    <property type="project" value="UniProtKB-SubCell"/>
</dbReference>
<dbReference type="eggNOG" id="ENOG502R7BR">
    <property type="taxonomic scope" value="Eukaryota"/>
</dbReference>
<protein>
    <submittedName>
        <fullName evidence="10">Uncharacterized protein</fullName>
    </submittedName>
</protein>
<accession>A0A0D9VUV2</accession>
<reference evidence="10 11" key="1">
    <citation type="submission" date="2012-08" db="EMBL/GenBank/DDBJ databases">
        <title>Oryza genome evolution.</title>
        <authorList>
            <person name="Wing R.A."/>
        </authorList>
    </citation>
    <scope>NUCLEOTIDE SEQUENCE</scope>
</reference>
<keyword evidence="3" id="KW-0052">Apoplast</keyword>
<evidence type="ECO:0000313" key="10">
    <source>
        <dbReference type="EnsemblPlants" id="LPERR03G17340.1"/>
    </source>
</evidence>
<evidence type="ECO:0000256" key="9">
    <source>
        <dbReference type="SAM" id="SignalP"/>
    </source>
</evidence>
<keyword evidence="6 9" id="KW-0732">Signal</keyword>
<reference evidence="10" key="3">
    <citation type="submission" date="2015-04" db="UniProtKB">
        <authorList>
            <consortium name="EnsemblPlants"/>
        </authorList>
    </citation>
    <scope>IDENTIFICATION</scope>
</reference>
<comment type="subcellular location">
    <subcellularLocation>
        <location evidence="1">Secreted</location>
        <location evidence="1">Extracellular space</location>
        <location evidence="1">Apoplast</location>
    </subcellularLocation>
</comment>
<dbReference type="GO" id="GO:0006995">
    <property type="term" value="P:cellular response to nitrogen starvation"/>
    <property type="evidence" value="ECO:0007669"/>
    <property type="project" value="UniProtKB-ARBA"/>
</dbReference>
<reference evidence="11" key="2">
    <citation type="submission" date="2013-12" db="EMBL/GenBank/DDBJ databases">
        <authorList>
            <person name="Yu Y."/>
            <person name="Lee S."/>
            <person name="de Baynast K."/>
            <person name="Wissotski M."/>
            <person name="Liu L."/>
            <person name="Talag J."/>
            <person name="Goicoechea J."/>
            <person name="Angelova A."/>
            <person name="Jetty R."/>
            <person name="Kudrna D."/>
            <person name="Golser W."/>
            <person name="Rivera L."/>
            <person name="Zhang J."/>
            <person name="Wing R."/>
        </authorList>
    </citation>
    <scope>NUCLEOTIDE SEQUENCE</scope>
</reference>
<keyword evidence="5" id="KW-0372">Hormone</keyword>
<dbReference type="Proteomes" id="UP000032180">
    <property type="component" value="Chromosome 3"/>
</dbReference>
<evidence type="ECO:0000256" key="5">
    <source>
        <dbReference type="ARBA" id="ARBA00022702"/>
    </source>
</evidence>
<dbReference type="GO" id="GO:1901371">
    <property type="term" value="P:regulation of leaf morphogenesis"/>
    <property type="evidence" value="ECO:0007669"/>
    <property type="project" value="TreeGrafter"/>
</dbReference>
<feature type="signal peptide" evidence="9">
    <location>
        <begin position="1"/>
        <end position="23"/>
    </location>
</feature>
<evidence type="ECO:0000256" key="8">
    <source>
        <dbReference type="SAM" id="MobiDB-lite"/>
    </source>
</evidence>
<evidence type="ECO:0000256" key="1">
    <source>
        <dbReference type="ARBA" id="ARBA00004271"/>
    </source>
</evidence>
<dbReference type="Gramene" id="LPERR03G17340.1">
    <property type="protein sequence ID" value="LPERR03G17340.1"/>
    <property type="gene ID" value="LPERR03G17340"/>
</dbReference>
<organism evidence="10 11">
    <name type="scientific">Leersia perrieri</name>
    <dbReference type="NCBI Taxonomy" id="77586"/>
    <lineage>
        <taxon>Eukaryota</taxon>
        <taxon>Viridiplantae</taxon>
        <taxon>Streptophyta</taxon>
        <taxon>Embryophyta</taxon>
        <taxon>Tracheophyta</taxon>
        <taxon>Spermatophyta</taxon>
        <taxon>Magnoliopsida</taxon>
        <taxon>Liliopsida</taxon>
        <taxon>Poales</taxon>
        <taxon>Poaceae</taxon>
        <taxon>BOP clade</taxon>
        <taxon>Oryzoideae</taxon>
        <taxon>Oryzeae</taxon>
        <taxon>Oryzinae</taxon>
        <taxon>Leersia</taxon>
    </lineage>
</organism>
<keyword evidence="11" id="KW-1185">Reference proteome</keyword>
<sequence length="116" mass="12079">MSFSKLSKMPLFLPLLIIAILSSEQLIVCSQGRPLMAMATQRRHLLSSSSPPHSDNEAAGGNGETTMTQGNIMPDGESGGGIVDDARPTAPGHSPGAGHAFTNKNGVGRKLLDVIN</sequence>
<evidence type="ECO:0000256" key="4">
    <source>
        <dbReference type="ARBA" id="ARBA00022525"/>
    </source>
</evidence>
<keyword evidence="7" id="KW-0379">Hydroxylation</keyword>
<dbReference type="EnsemblPlants" id="LPERR03G17340.1">
    <property type="protein sequence ID" value="LPERR03G17340.1"/>
    <property type="gene ID" value="LPERR03G17340"/>
</dbReference>
<dbReference type="InterPro" id="IPR033250">
    <property type="entry name" value="CEP"/>
</dbReference>
<dbReference type="GO" id="GO:0048364">
    <property type="term" value="P:root development"/>
    <property type="evidence" value="ECO:0007669"/>
    <property type="project" value="InterPro"/>
</dbReference>
<feature type="chain" id="PRO_5002348064" evidence="9">
    <location>
        <begin position="24"/>
        <end position="116"/>
    </location>
</feature>
<evidence type="ECO:0000313" key="11">
    <source>
        <dbReference type="Proteomes" id="UP000032180"/>
    </source>
</evidence>
<dbReference type="PANTHER" id="PTHR33348:SF3">
    <property type="entry name" value="PRECURSOR OF CEP1"/>
    <property type="match status" value="1"/>
</dbReference>
<evidence type="ECO:0000256" key="3">
    <source>
        <dbReference type="ARBA" id="ARBA00022523"/>
    </source>
</evidence>
<keyword evidence="4" id="KW-0964">Secreted</keyword>
<proteinExistence type="inferred from homology"/>
<dbReference type="AlphaFoldDB" id="A0A0D9VUV2"/>
<name>A0A0D9VUV2_9ORYZ</name>
<comment type="similarity">
    <text evidence="2">Belongs to the C-terminally encoded plant signaling peptide (CEP) family.</text>
</comment>
<dbReference type="PANTHER" id="PTHR33348">
    <property type="entry name" value="PRECURSOR OF CEP5"/>
    <property type="match status" value="1"/>
</dbReference>
<dbReference type="HOGENOM" id="CLU_171370_0_0_1"/>
<dbReference type="GO" id="GO:0005179">
    <property type="term" value="F:hormone activity"/>
    <property type="evidence" value="ECO:0007669"/>
    <property type="project" value="UniProtKB-KW"/>
</dbReference>
<dbReference type="GO" id="GO:2000280">
    <property type="term" value="P:regulation of root development"/>
    <property type="evidence" value="ECO:0007669"/>
    <property type="project" value="TreeGrafter"/>
</dbReference>
<evidence type="ECO:0000256" key="2">
    <source>
        <dbReference type="ARBA" id="ARBA00008963"/>
    </source>
</evidence>